<comment type="caution">
    <text evidence="1">The sequence shown here is derived from an EMBL/GenBank/DDBJ whole genome shotgun (WGS) entry which is preliminary data.</text>
</comment>
<dbReference type="AlphaFoldDB" id="A0A0F9DMX1"/>
<gene>
    <name evidence="1" type="ORF">LCGC14_2178810</name>
</gene>
<sequence>MTLAQFRTRVRAYANDPATGGTFGKTGVNELNADAMIDAIGAEEYKESCNFLRRHAPGFFQKTLVSATSSTQQNSWPADFVRLAGPIIISDDGSSLETDQTVGSEVPRGAPGIIHSNLTAGQQIWVPEQGGFR</sequence>
<feature type="non-terminal residue" evidence="1">
    <location>
        <position position="133"/>
    </location>
</feature>
<organism evidence="1">
    <name type="scientific">marine sediment metagenome</name>
    <dbReference type="NCBI Taxonomy" id="412755"/>
    <lineage>
        <taxon>unclassified sequences</taxon>
        <taxon>metagenomes</taxon>
        <taxon>ecological metagenomes</taxon>
    </lineage>
</organism>
<name>A0A0F9DMX1_9ZZZZ</name>
<evidence type="ECO:0000313" key="1">
    <source>
        <dbReference type="EMBL" id="KKL63069.1"/>
    </source>
</evidence>
<protein>
    <submittedName>
        <fullName evidence="1">Uncharacterized protein</fullName>
    </submittedName>
</protein>
<proteinExistence type="predicted"/>
<accession>A0A0F9DMX1</accession>
<reference evidence="1" key="1">
    <citation type="journal article" date="2015" name="Nature">
        <title>Complex archaea that bridge the gap between prokaryotes and eukaryotes.</title>
        <authorList>
            <person name="Spang A."/>
            <person name="Saw J.H."/>
            <person name="Jorgensen S.L."/>
            <person name="Zaremba-Niedzwiedzka K."/>
            <person name="Martijn J."/>
            <person name="Lind A.E."/>
            <person name="van Eijk R."/>
            <person name="Schleper C."/>
            <person name="Guy L."/>
            <person name="Ettema T.J."/>
        </authorList>
    </citation>
    <scope>NUCLEOTIDE SEQUENCE</scope>
</reference>
<dbReference type="EMBL" id="LAZR01028289">
    <property type="protein sequence ID" value="KKL63069.1"/>
    <property type="molecule type" value="Genomic_DNA"/>
</dbReference>